<accession>A0ABY6N476</accession>
<sequence>MLIKVPDTDYSALSDYKEALELISELSYNRKSKSYAKLTSWCMIIEGVDDEKTGQDKFVGQTIKSNQEIDLKEGAVIAQCDNLCINARFYMRDRRACAPRSTIYLNLYQVREGELKCVYCDESRAFKTWDKRLAKAIKGLESITWPAVNGQIKEHSCSDETIDESEAAKMCC</sequence>
<name>A0ABY6N476_9ALTE</name>
<proteinExistence type="predicted"/>
<protein>
    <submittedName>
        <fullName evidence="1">Uncharacterized protein</fullName>
    </submittedName>
</protein>
<reference evidence="1" key="1">
    <citation type="submission" date="2022-06" db="EMBL/GenBank/DDBJ databases">
        <title>Alkalimarinus sp. nov., isolated from gut of a Alitta virens.</title>
        <authorList>
            <person name="Yang A.I."/>
            <person name="Shin N.-R."/>
        </authorList>
    </citation>
    <scope>NUCLEOTIDE SEQUENCE</scope>
    <source>
        <strain evidence="1">A2M4</strain>
    </source>
</reference>
<organism evidence="1 2">
    <name type="scientific">Alkalimarinus alittae</name>
    <dbReference type="NCBI Taxonomy" id="2961619"/>
    <lineage>
        <taxon>Bacteria</taxon>
        <taxon>Pseudomonadati</taxon>
        <taxon>Pseudomonadota</taxon>
        <taxon>Gammaproteobacteria</taxon>
        <taxon>Alteromonadales</taxon>
        <taxon>Alteromonadaceae</taxon>
        <taxon>Alkalimarinus</taxon>
    </lineage>
</organism>
<dbReference type="RefSeq" id="WP_265048409.1">
    <property type="nucleotide sequence ID" value="NZ_CP100390.1"/>
</dbReference>
<dbReference type="EMBL" id="CP100390">
    <property type="protein sequence ID" value="UZE96928.1"/>
    <property type="molecule type" value="Genomic_DNA"/>
</dbReference>
<evidence type="ECO:0000313" key="1">
    <source>
        <dbReference type="EMBL" id="UZE96928.1"/>
    </source>
</evidence>
<evidence type="ECO:0000313" key="2">
    <source>
        <dbReference type="Proteomes" id="UP001163739"/>
    </source>
</evidence>
<dbReference type="Proteomes" id="UP001163739">
    <property type="component" value="Chromosome"/>
</dbReference>
<keyword evidence="2" id="KW-1185">Reference proteome</keyword>
<gene>
    <name evidence="1" type="ORF">NKI27_04030</name>
</gene>